<name>A0A5R8KEG9_9BACT</name>
<evidence type="ECO:0000256" key="1">
    <source>
        <dbReference type="SAM" id="SignalP"/>
    </source>
</evidence>
<proteinExistence type="predicted"/>
<reference evidence="2 3" key="1">
    <citation type="submission" date="2019-05" db="EMBL/GenBank/DDBJ databases">
        <title>Verrucobacter flavum gen. nov., sp. nov. a new member of the family Verrucomicrobiaceae.</title>
        <authorList>
            <person name="Szuroczki S."/>
            <person name="Abbaszade G."/>
            <person name="Szabo A."/>
            <person name="Felfoldi T."/>
            <person name="Schumann P."/>
            <person name="Boka K."/>
            <person name="Keki Z."/>
            <person name="Toumi M."/>
            <person name="Toth E."/>
        </authorList>
    </citation>
    <scope>NUCLEOTIDE SEQUENCE [LARGE SCALE GENOMIC DNA]</scope>
    <source>
        <strain evidence="2 3">MG-N-17</strain>
    </source>
</reference>
<dbReference type="AlphaFoldDB" id="A0A5R8KEG9"/>
<comment type="caution">
    <text evidence="2">The sequence shown here is derived from an EMBL/GenBank/DDBJ whole genome shotgun (WGS) entry which is preliminary data.</text>
</comment>
<dbReference type="OrthoDB" id="193216at2"/>
<evidence type="ECO:0008006" key="4">
    <source>
        <dbReference type="Google" id="ProtNLM"/>
    </source>
</evidence>
<accession>A0A5R8KEG9</accession>
<feature type="signal peptide" evidence="1">
    <location>
        <begin position="1"/>
        <end position="25"/>
    </location>
</feature>
<protein>
    <recommendedName>
        <fullName evidence="4">Lipoprotein</fullName>
    </recommendedName>
</protein>
<dbReference type="EMBL" id="VAUV01000007">
    <property type="protein sequence ID" value="TLD70704.1"/>
    <property type="molecule type" value="Genomic_DNA"/>
</dbReference>
<dbReference type="Proteomes" id="UP000306196">
    <property type="component" value="Unassembled WGS sequence"/>
</dbReference>
<feature type="chain" id="PRO_5024283447" description="Lipoprotein" evidence="1">
    <location>
        <begin position="26"/>
        <end position="149"/>
    </location>
</feature>
<evidence type="ECO:0000313" key="3">
    <source>
        <dbReference type="Proteomes" id="UP000306196"/>
    </source>
</evidence>
<keyword evidence="3" id="KW-1185">Reference proteome</keyword>
<keyword evidence="1" id="KW-0732">Signal</keyword>
<organism evidence="2 3">
    <name type="scientific">Phragmitibacter flavus</name>
    <dbReference type="NCBI Taxonomy" id="2576071"/>
    <lineage>
        <taxon>Bacteria</taxon>
        <taxon>Pseudomonadati</taxon>
        <taxon>Verrucomicrobiota</taxon>
        <taxon>Verrucomicrobiia</taxon>
        <taxon>Verrucomicrobiales</taxon>
        <taxon>Verrucomicrobiaceae</taxon>
        <taxon>Phragmitibacter</taxon>
    </lineage>
</organism>
<dbReference type="RefSeq" id="WP_138086176.1">
    <property type="nucleotide sequence ID" value="NZ_VAUV01000007.1"/>
</dbReference>
<sequence length="149" mass="16673">MKKNIVYLLPALCALLLASCVSPIAKRIEHNPQIYNDLPESQKRLVATGQISEGMSKQAVFLAWGNPNRKSGGSRQGTKTERWSYAGYDAVHSTSLGYGYGYGGGYHGYGHPYYHDIGIYYQPTVTYLPFERKWAEFTNSRVSAWAITP</sequence>
<gene>
    <name evidence="2" type="ORF">FEM03_10350</name>
</gene>
<dbReference type="PROSITE" id="PS51257">
    <property type="entry name" value="PROKAR_LIPOPROTEIN"/>
    <property type="match status" value="1"/>
</dbReference>
<evidence type="ECO:0000313" key="2">
    <source>
        <dbReference type="EMBL" id="TLD70704.1"/>
    </source>
</evidence>